<evidence type="ECO:0000313" key="3">
    <source>
        <dbReference type="Proteomes" id="UP000617734"/>
    </source>
</evidence>
<organism evidence="2 3">
    <name type="scientific">Kitasatospora indigofera</name>
    <dbReference type="NCBI Taxonomy" id="67307"/>
    <lineage>
        <taxon>Bacteria</taxon>
        <taxon>Bacillati</taxon>
        <taxon>Actinomycetota</taxon>
        <taxon>Actinomycetes</taxon>
        <taxon>Kitasatosporales</taxon>
        <taxon>Streptomycetaceae</taxon>
        <taxon>Kitasatospora</taxon>
    </lineage>
</organism>
<dbReference type="EMBL" id="BNBO01000020">
    <property type="protein sequence ID" value="GHH73417.1"/>
    <property type="molecule type" value="Genomic_DNA"/>
</dbReference>
<feature type="transmembrane region" description="Helical" evidence="1">
    <location>
        <begin position="20"/>
        <end position="45"/>
    </location>
</feature>
<proteinExistence type="predicted"/>
<keyword evidence="1" id="KW-1133">Transmembrane helix</keyword>
<evidence type="ECO:0000256" key="1">
    <source>
        <dbReference type="SAM" id="Phobius"/>
    </source>
</evidence>
<dbReference type="Proteomes" id="UP000617734">
    <property type="component" value="Unassembled WGS sequence"/>
</dbReference>
<accession>A0A919FVM3</accession>
<reference evidence="2" key="1">
    <citation type="journal article" date="2014" name="Int. J. Syst. Evol. Microbiol.">
        <title>Complete genome sequence of Corynebacterium casei LMG S-19264T (=DSM 44701T), isolated from a smear-ripened cheese.</title>
        <authorList>
            <consortium name="US DOE Joint Genome Institute (JGI-PGF)"/>
            <person name="Walter F."/>
            <person name="Albersmeier A."/>
            <person name="Kalinowski J."/>
            <person name="Ruckert C."/>
        </authorList>
    </citation>
    <scope>NUCLEOTIDE SEQUENCE</scope>
    <source>
        <strain evidence="2">JCM 4646</strain>
    </source>
</reference>
<reference evidence="2" key="2">
    <citation type="submission" date="2020-09" db="EMBL/GenBank/DDBJ databases">
        <authorList>
            <person name="Sun Q."/>
            <person name="Ohkuma M."/>
        </authorList>
    </citation>
    <scope>NUCLEOTIDE SEQUENCE</scope>
    <source>
        <strain evidence="2">JCM 4646</strain>
    </source>
</reference>
<comment type="caution">
    <text evidence="2">The sequence shown here is derived from an EMBL/GenBank/DDBJ whole genome shotgun (WGS) entry which is preliminary data.</text>
</comment>
<name>A0A919FVM3_9ACTN</name>
<gene>
    <name evidence="2" type="ORF">GCM10018781_37680</name>
</gene>
<keyword evidence="1" id="KW-0812">Transmembrane</keyword>
<keyword evidence="3" id="KW-1185">Reference proteome</keyword>
<protein>
    <submittedName>
        <fullName evidence="2">Uncharacterized protein</fullName>
    </submittedName>
</protein>
<sequence>MSGRNAASRAVAVRSGLVRTVLVAAAVVVRAGLGGTAVGTAVLLARGWQRSVDRRAVGGQAAGRAGGATRKDGAG</sequence>
<keyword evidence="1" id="KW-0472">Membrane</keyword>
<dbReference type="AlphaFoldDB" id="A0A919FVM3"/>
<evidence type="ECO:0000313" key="2">
    <source>
        <dbReference type="EMBL" id="GHH73417.1"/>
    </source>
</evidence>